<dbReference type="SUPFAM" id="SSF53300">
    <property type="entry name" value="vWA-like"/>
    <property type="match status" value="1"/>
</dbReference>
<dbReference type="InterPro" id="IPR036465">
    <property type="entry name" value="vWFA_dom_sf"/>
</dbReference>
<evidence type="ECO:0000313" key="3">
    <source>
        <dbReference type="Proteomes" id="UP001320876"/>
    </source>
</evidence>
<reference evidence="2 3" key="1">
    <citation type="submission" date="2022-10" db="EMBL/GenBank/DDBJ databases">
        <title>Luteolibacter arcticus strain CCTCC AB 2014275, whole genome shotgun sequencing project.</title>
        <authorList>
            <person name="Zhao G."/>
            <person name="Shen L."/>
        </authorList>
    </citation>
    <scope>NUCLEOTIDE SEQUENCE [LARGE SCALE GENOMIC DNA]</scope>
    <source>
        <strain evidence="2 3">CCTCC AB 2014275</strain>
    </source>
</reference>
<accession>A0ABT3GBX0</accession>
<evidence type="ECO:0000313" key="2">
    <source>
        <dbReference type="EMBL" id="MCW1921121.1"/>
    </source>
</evidence>
<dbReference type="Proteomes" id="UP001320876">
    <property type="component" value="Unassembled WGS sequence"/>
</dbReference>
<feature type="domain" description="DUF58" evidence="1">
    <location>
        <begin position="49"/>
        <end position="256"/>
    </location>
</feature>
<dbReference type="InterPro" id="IPR002881">
    <property type="entry name" value="DUF58"/>
</dbReference>
<dbReference type="PANTHER" id="PTHR33608">
    <property type="entry name" value="BLL2464 PROTEIN"/>
    <property type="match status" value="1"/>
</dbReference>
<proteinExistence type="predicted"/>
<name>A0ABT3GBX0_9BACT</name>
<organism evidence="2 3">
    <name type="scientific">Luteolibacter arcticus</name>
    <dbReference type="NCBI Taxonomy" id="1581411"/>
    <lineage>
        <taxon>Bacteria</taxon>
        <taxon>Pseudomonadati</taxon>
        <taxon>Verrucomicrobiota</taxon>
        <taxon>Verrucomicrobiia</taxon>
        <taxon>Verrucomicrobiales</taxon>
        <taxon>Verrucomicrobiaceae</taxon>
        <taxon>Luteolibacter</taxon>
    </lineage>
</organism>
<evidence type="ECO:0000259" key="1">
    <source>
        <dbReference type="Pfam" id="PF01882"/>
    </source>
</evidence>
<comment type="caution">
    <text evidence="2">The sequence shown here is derived from an EMBL/GenBank/DDBJ whole genome shotgun (WGS) entry which is preliminary data.</text>
</comment>
<protein>
    <submittedName>
        <fullName evidence="2">DUF58 domain-containing protein</fullName>
    </submittedName>
</protein>
<dbReference type="EMBL" id="JAPDDT010000001">
    <property type="protein sequence ID" value="MCW1921121.1"/>
    <property type="molecule type" value="Genomic_DNA"/>
</dbReference>
<keyword evidence="3" id="KW-1185">Reference proteome</keyword>
<dbReference type="RefSeq" id="WP_264485230.1">
    <property type="nucleotide sequence ID" value="NZ_JAPDDT010000001.1"/>
</dbReference>
<dbReference type="PANTHER" id="PTHR33608:SF7">
    <property type="entry name" value="DUF58 DOMAIN-CONTAINING PROTEIN"/>
    <property type="match status" value="1"/>
</dbReference>
<gene>
    <name evidence="2" type="ORF">OKA05_01060</name>
</gene>
<sequence>MAATSVMDPDVFLAVDDLELVGRGLAESVWHGRHGAVRSGSGTEFHRHRGYLAGDDLRRVNWALYARHKKLYTKESRLEARRPLHLLVDVTGSMATAHGPWTKFHYAARVAAGLSWLAESQGDPTALALLSKGLEGVVERGTGQRHFAGICATLASATPGGEGDFVRVSDEIPMFCKQPGFVVLVSDFFDRENELLGDLAGLKARGHDVMALQLLDPAEAELPEKGDYEFVDLESGSRLKTSVESLRAEHKVAVATWRAGLKTKAHANGIRWASATTAEPIVPLMRTWLEGRGL</sequence>
<dbReference type="Pfam" id="PF01882">
    <property type="entry name" value="DUF58"/>
    <property type="match status" value="1"/>
</dbReference>